<gene>
    <name evidence="2" type="ORF">V757_08390</name>
</gene>
<dbReference type="InterPro" id="IPR036866">
    <property type="entry name" value="RibonucZ/Hydroxyglut_hydro"/>
</dbReference>
<evidence type="ECO:0000313" key="3">
    <source>
        <dbReference type="Proteomes" id="UP000018766"/>
    </source>
</evidence>
<dbReference type="InterPro" id="IPR048933">
    <property type="entry name" value="B_lactamase-like_C"/>
</dbReference>
<organism evidence="2 3">
    <name type="scientific">Pelistega indica</name>
    <dbReference type="NCBI Taxonomy" id="1414851"/>
    <lineage>
        <taxon>Bacteria</taxon>
        <taxon>Pseudomonadati</taxon>
        <taxon>Pseudomonadota</taxon>
        <taxon>Betaproteobacteria</taxon>
        <taxon>Burkholderiales</taxon>
        <taxon>Alcaligenaceae</taxon>
        <taxon>Pelistega</taxon>
    </lineage>
</organism>
<evidence type="ECO:0000259" key="1">
    <source>
        <dbReference type="SMART" id="SM00849"/>
    </source>
</evidence>
<dbReference type="SUPFAM" id="SSF56281">
    <property type="entry name" value="Metallo-hydrolase/oxidoreductase"/>
    <property type="match status" value="1"/>
</dbReference>
<proteinExistence type="predicted"/>
<dbReference type="GO" id="GO:0016787">
    <property type="term" value="F:hydrolase activity"/>
    <property type="evidence" value="ECO:0007669"/>
    <property type="project" value="UniProtKB-KW"/>
</dbReference>
<dbReference type="InterPro" id="IPR050662">
    <property type="entry name" value="Sec-metab_biosynth-thioest"/>
</dbReference>
<dbReference type="AlphaFoldDB" id="V8G0K2"/>
<dbReference type="PANTHER" id="PTHR23131:SF4">
    <property type="entry name" value="METALLO-BETA-LACTAMASE SUPERFAMILY POTEIN"/>
    <property type="match status" value="1"/>
</dbReference>
<dbReference type="EMBL" id="AYSV01000091">
    <property type="protein sequence ID" value="ETD70034.1"/>
    <property type="molecule type" value="Genomic_DNA"/>
</dbReference>
<keyword evidence="2" id="KW-0378">Hydrolase</keyword>
<dbReference type="InterPro" id="IPR001279">
    <property type="entry name" value="Metallo-B-lactamas"/>
</dbReference>
<dbReference type="PATRIC" id="fig|1414851.3.peg.1732"/>
<comment type="caution">
    <text evidence="2">The sequence shown here is derived from an EMBL/GenBank/DDBJ whole genome shotgun (WGS) entry which is preliminary data.</text>
</comment>
<dbReference type="RefSeq" id="WP_023951650.1">
    <property type="nucleotide sequence ID" value="NZ_AYSV01000091.1"/>
</dbReference>
<reference evidence="2 3" key="1">
    <citation type="submission" date="2013-11" db="EMBL/GenBank/DDBJ databases">
        <title>Genomic analysis of Pelistega sp. HM-7.</title>
        <authorList>
            <person name="Kumbhare S.V."/>
            <person name="Shetty S.A."/>
            <person name="Sharma O."/>
            <person name="Dhotre D.P."/>
        </authorList>
    </citation>
    <scope>NUCLEOTIDE SEQUENCE [LARGE SCALE GENOMIC DNA]</scope>
    <source>
        <strain evidence="2 3">HM-7</strain>
    </source>
</reference>
<accession>V8G0K2</accession>
<sequence length="354" mass="40552">MNQNELKLSYPFDGIEPSPGNAFEILPGVKWIKMPLPFALNHINLWLVKDEFQGKKGWAIVDCGIAKDPVKELWEKIFEQELEGLPVTRVIVTHMHPDHVGLAGWLCEKWQVPLFMSMTDYMVSKLWTANSTAGAGTGGEMAVEHFARHGLIDKEAQEKIRQRANYYPGLVSKPPSSYYRLMDGQQIKLGDFVWELISGYGHAPEHIALFCPSLNLLISGDMILPKISTNVSVFDYEPEANPLPLYLESLNKYDHIPEDVLVLPSHGRPFRGIHERIRQQHEHHKERLEEVWSMCETPATVSEIVPKMFKRELDLHQLTFAMGEALAHLNALYFEGKLKRLVDEQGIYRFQQIN</sequence>
<dbReference type="OrthoDB" id="2971563at2"/>
<name>V8G0K2_9BURK</name>
<dbReference type="Gene3D" id="1.10.10.10">
    <property type="entry name" value="Winged helix-like DNA-binding domain superfamily/Winged helix DNA-binding domain"/>
    <property type="match status" value="1"/>
</dbReference>
<keyword evidence="3" id="KW-1185">Reference proteome</keyword>
<dbReference type="Gene3D" id="3.60.15.10">
    <property type="entry name" value="Ribonuclease Z/Hydroxyacylglutathione hydrolase-like"/>
    <property type="match status" value="1"/>
</dbReference>
<dbReference type="Proteomes" id="UP000018766">
    <property type="component" value="Unassembled WGS sequence"/>
</dbReference>
<evidence type="ECO:0000313" key="2">
    <source>
        <dbReference type="EMBL" id="ETD70034.1"/>
    </source>
</evidence>
<dbReference type="SMART" id="SM00849">
    <property type="entry name" value="Lactamase_B"/>
    <property type="match status" value="1"/>
</dbReference>
<feature type="domain" description="Metallo-beta-lactamase" evidence="1">
    <location>
        <begin position="42"/>
        <end position="266"/>
    </location>
</feature>
<dbReference type="InterPro" id="IPR036388">
    <property type="entry name" value="WH-like_DNA-bd_sf"/>
</dbReference>
<dbReference type="Pfam" id="PF00753">
    <property type="entry name" value="Lactamase_B"/>
    <property type="match status" value="1"/>
</dbReference>
<protein>
    <submittedName>
        <fullName evidence="2">Zn-dependent hydrolase</fullName>
    </submittedName>
</protein>
<dbReference type="Pfam" id="PF21221">
    <property type="entry name" value="B_lactamase-like_C"/>
    <property type="match status" value="1"/>
</dbReference>
<dbReference type="PANTHER" id="PTHR23131">
    <property type="entry name" value="ENDORIBONUCLEASE LACTB2"/>
    <property type="match status" value="1"/>
</dbReference>